<dbReference type="SMART" id="SM00382">
    <property type="entry name" value="AAA"/>
    <property type="match status" value="1"/>
</dbReference>
<keyword evidence="5" id="KW-0067">ATP-binding</keyword>
<evidence type="ECO:0000256" key="6">
    <source>
        <dbReference type="ARBA" id="ARBA00022989"/>
    </source>
</evidence>
<dbReference type="PANTHER" id="PTHR19229:SF263">
    <property type="entry name" value="CHROMOSOME UNDETERMINED SCAFFOLD_17, WHOLE GENOME SHOTGUN SEQUENCE"/>
    <property type="match status" value="1"/>
</dbReference>
<accession>A0A0V0Q9F7</accession>
<dbReference type="PANTHER" id="PTHR19229">
    <property type="entry name" value="ATP-BINDING CASSETTE TRANSPORTER SUBFAMILY A ABCA"/>
    <property type="match status" value="1"/>
</dbReference>
<keyword evidence="11" id="KW-1185">Reference proteome</keyword>
<proteinExistence type="predicted"/>
<evidence type="ECO:0000256" key="2">
    <source>
        <dbReference type="ARBA" id="ARBA00022448"/>
    </source>
</evidence>
<feature type="transmembrane region" description="Helical" evidence="8">
    <location>
        <begin position="245"/>
        <end position="265"/>
    </location>
</feature>
<dbReference type="Pfam" id="PF00005">
    <property type="entry name" value="ABC_tran"/>
    <property type="match status" value="1"/>
</dbReference>
<evidence type="ECO:0000256" key="8">
    <source>
        <dbReference type="SAM" id="Phobius"/>
    </source>
</evidence>
<dbReference type="PROSITE" id="PS00211">
    <property type="entry name" value="ABC_TRANSPORTER_1"/>
    <property type="match status" value="1"/>
</dbReference>
<keyword evidence="3 8" id="KW-0812">Transmembrane</keyword>
<feature type="transmembrane region" description="Helical" evidence="8">
    <location>
        <begin position="277"/>
        <end position="298"/>
    </location>
</feature>
<dbReference type="InParanoid" id="A0A0V0Q9F7"/>
<dbReference type="GO" id="GO:0005319">
    <property type="term" value="F:lipid transporter activity"/>
    <property type="evidence" value="ECO:0007669"/>
    <property type="project" value="TreeGrafter"/>
</dbReference>
<evidence type="ECO:0000256" key="4">
    <source>
        <dbReference type="ARBA" id="ARBA00022741"/>
    </source>
</evidence>
<feature type="transmembrane region" description="Helical" evidence="8">
    <location>
        <begin position="376"/>
        <end position="396"/>
    </location>
</feature>
<sequence>MHDKNCVSLGISIVGEYVDEDFYLDEKGKQEYYNNQLSEEYDEIQYNYNFTQIFSNKLNLNQNDKHYLEENQNKVYQGLQFCTGKIPMIDQYNNKGPLYLIDCQNMEFKTSNVGSITLKYQIDKALLAYEQLAVGKEPVDLNIQYNGYPYAPMRMGQIFVNLPSQLSAFFTTMLPILLFFIVLREVTKEKCTRVRYGLNIFGVSHNIYWASWLITVTIFSVFAALYTIAISMAFQIDVFVYTNPIIMFCLYFFYTLGLLIFALLLSTLISDQKTANAFTYSFAFILVIVQTTFLSTSLQKFLYINDQSEFVESLRTFFYFYTPYNYALLYKSIYHYAGYHKISGQYTLLHGISWKEFFHKKSGYLGESYYEKPSPFFFMAVLIGNILLYTLILMYFDNIFESNRGRSKPLYYIFQQKYMCPQRYKQKKKHKQALKQQNDKKCENLTEEQQYLQKEKDDKSSLKSESFHSEILYSQIIDKNYLDINIPNQQKKNHQQYSQLNQSSNEINLNLNDEVQNNGQIIESSINLEIQNLKENAFYDLSAKQEKEKIQSQIQQELQNITQIENVQGIRISNLCKYYKSGIFKKKVKKAVNNVFLHIEPNETVAFLGHNGAGKTTLINVLTGMLELDDGEVIINGKDLKYDLEEIRKEVGICPQFDILWDELTAKEHIELFCQIKGVTDKNKIKDIIQNQLKAVNLSHVTNAQTRTYSGGMKRRLSFVISFIGDPKIVFLDEPTTAMDPKSKREVWEQINILKKNKSILLTSHSMDEVDLLSDRIVVISEGQIKCVGTSLYLKNMHGGGFRLDIQCSQQNQQKLVKLMKKTYPDSSLVDTAGGSLIFKIDQKQINQLIDFLDLMEFSQDAILQKQKILYLQRENKEQKENDQQMEKNNFEFELKIIQQKIEIKTMIIEWCVSHSTLEEVFMFITGKKKSKFLSFSEIKNKQQVET</sequence>
<dbReference type="Gene3D" id="3.40.50.300">
    <property type="entry name" value="P-loop containing nucleotide triphosphate hydrolases"/>
    <property type="match status" value="1"/>
</dbReference>
<name>A0A0V0Q9F7_PSEPJ</name>
<dbReference type="AlphaFoldDB" id="A0A0V0Q9F7"/>
<dbReference type="GO" id="GO:0005524">
    <property type="term" value="F:ATP binding"/>
    <property type="evidence" value="ECO:0007669"/>
    <property type="project" value="UniProtKB-KW"/>
</dbReference>
<feature type="transmembrane region" description="Helical" evidence="8">
    <location>
        <begin position="166"/>
        <end position="186"/>
    </location>
</feature>
<dbReference type="OrthoDB" id="10255969at2759"/>
<dbReference type="PROSITE" id="PS50893">
    <property type="entry name" value="ABC_TRANSPORTER_2"/>
    <property type="match status" value="1"/>
</dbReference>
<keyword evidence="2" id="KW-0813">Transport</keyword>
<evidence type="ECO:0000313" key="11">
    <source>
        <dbReference type="Proteomes" id="UP000054937"/>
    </source>
</evidence>
<gene>
    <name evidence="10" type="ORF">PPERSA_00248</name>
</gene>
<dbReference type="GO" id="GO:0016020">
    <property type="term" value="C:membrane"/>
    <property type="evidence" value="ECO:0007669"/>
    <property type="project" value="UniProtKB-SubCell"/>
</dbReference>
<comment type="subcellular location">
    <subcellularLocation>
        <location evidence="1">Membrane</location>
        <topology evidence="1">Multi-pass membrane protein</topology>
    </subcellularLocation>
</comment>
<dbReference type="FunFam" id="3.40.50.300:FF:000665">
    <property type="entry name" value="ABC transporter A family member 2"/>
    <property type="match status" value="1"/>
</dbReference>
<dbReference type="GO" id="GO:0140359">
    <property type="term" value="F:ABC-type transporter activity"/>
    <property type="evidence" value="ECO:0007669"/>
    <property type="project" value="InterPro"/>
</dbReference>
<evidence type="ECO:0000259" key="9">
    <source>
        <dbReference type="PROSITE" id="PS50893"/>
    </source>
</evidence>
<dbReference type="Proteomes" id="UP000054937">
    <property type="component" value="Unassembled WGS sequence"/>
</dbReference>
<dbReference type="Pfam" id="PF12698">
    <property type="entry name" value="ABC2_membrane_3"/>
    <property type="match status" value="1"/>
</dbReference>
<evidence type="ECO:0000256" key="1">
    <source>
        <dbReference type="ARBA" id="ARBA00004141"/>
    </source>
</evidence>
<evidence type="ECO:0000313" key="10">
    <source>
        <dbReference type="EMBL" id="KRW98660.1"/>
    </source>
</evidence>
<evidence type="ECO:0000256" key="5">
    <source>
        <dbReference type="ARBA" id="ARBA00022840"/>
    </source>
</evidence>
<comment type="caution">
    <text evidence="10">The sequence shown here is derived from an EMBL/GenBank/DDBJ whole genome shotgun (WGS) entry which is preliminary data.</text>
</comment>
<evidence type="ECO:0000256" key="7">
    <source>
        <dbReference type="ARBA" id="ARBA00023136"/>
    </source>
</evidence>
<dbReference type="InterPro" id="IPR017871">
    <property type="entry name" value="ABC_transporter-like_CS"/>
</dbReference>
<protein>
    <submittedName>
        <fullName evidence="10">p-loop containing nucleoside triphosphate hydrolase</fullName>
    </submittedName>
</protein>
<reference evidence="10 11" key="1">
    <citation type="journal article" date="2015" name="Sci. Rep.">
        <title>Genome of the facultative scuticociliatosis pathogen Pseudocohnilembus persalinus provides insight into its virulence through horizontal gene transfer.</title>
        <authorList>
            <person name="Xiong J."/>
            <person name="Wang G."/>
            <person name="Cheng J."/>
            <person name="Tian M."/>
            <person name="Pan X."/>
            <person name="Warren A."/>
            <person name="Jiang C."/>
            <person name="Yuan D."/>
            <person name="Miao W."/>
        </authorList>
    </citation>
    <scope>NUCLEOTIDE SEQUENCE [LARGE SCALE GENOMIC DNA]</scope>
    <source>
        <strain evidence="10">36N120E</strain>
    </source>
</reference>
<keyword evidence="4" id="KW-0547">Nucleotide-binding</keyword>
<keyword evidence="7 8" id="KW-0472">Membrane</keyword>
<dbReference type="InterPro" id="IPR003593">
    <property type="entry name" value="AAA+_ATPase"/>
</dbReference>
<feature type="transmembrane region" description="Helical" evidence="8">
    <location>
        <begin position="207"/>
        <end position="233"/>
    </location>
</feature>
<keyword evidence="6 8" id="KW-1133">Transmembrane helix</keyword>
<organism evidence="10 11">
    <name type="scientific">Pseudocohnilembus persalinus</name>
    <name type="common">Ciliate</name>
    <dbReference type="NCBI Taxonomy" id="266149"/>
    <lineage>
        <taxon>Eukaryota</taxon>
        <taxon>Sar</taxon>
        <taxon>Alveolata</taxon>
        <taxon>Ciliophora</taxon>
        <taxon>Intramacronucleata</taxon>
        <taxon>Oligohymenophorea</taxon>
        <taxon>Scuticociliatia</taxon>
        <taxon>Philasterida</taxon>
        <taxon>Pseudocohnilembidae</taxon>
        <taxon>Pseudocohnilembus</taxon>
    </lineage>
</organism>
<dbReference type="InterPro" id="IPR026082">
    <property type="entry name" value="ABCA"/>
</dbReference>
<dbReference type="SUPFAM" id="SSF52540">
    <property type="entry name" value="P-loop containing nucleoside triphosphate hydrolases"/>
    <property type="match status" value="1"/>
</dbReference>
<dbReference type="InterPro" id="IPR003439">
    <property type="entry name" value="ABC_transporter-like_ATP-bd"/>
</dbReference>
<dbReference type="EMBL" id="LDAU01000232">
    <property type="protein sequence ID" value="KRW98660.1"/>
    <property type="molecule type" value="Genomic_DNA"/>
</dbReference>
<feature type="domain" description="ABC transporter" evidence="9">
    <location>
        <begin position="570"/>
        <end position="807"/>
    </location>
</feature>
<dbReference type="CDD" id="cd03263">
    <property type="entry name" value="ABC_subfamily_A"/>
    <property type="match status" value="1"/>
</dbReference>
<dbReference type="InterPro" id="IPR027417">
    <property type="entry name" value="P-loop_NTPase"/>
</dbReference>
<evidence type="ECO:0000256" key="3">
    <source>
        <dbReference type="ARBA" id="ARBA00022692"/>
    </source>
</evidence>
<dbReference type="OMA" id="CMTINDI"/>
<keyword evidence="10" id="KW-0378">Hydrolase</keyword>
<dbReference type="GO" id="GO:0016887">
    <property type="term" value="F:ATP hydrolysis activity"/>
    <property type="evidence" value="ECO:0007669"/>
    <property type="project" value="InterPro"/>
</dbReference>
<dbReference type="InterPro" id="IPR013525">
    <property type="entry name" value="ABC2_TM"/>
</dbReference>